<name>A0A4C1WAW8_EUMVA</name>
<organism evidence="1 2">
    <name type="scientific">Eumeta variegata</name>
    <name type="common">Bagworm moth</name>
    <name type="synonym">Eumeta japonica</name>
    <dbReference type="NCBI Taxonomy" id="151549"/>
    <lineage>
        <taxon>Eukaryota</taxon>
        <taxon>Metazoa</taxon>
        <taxon>Ecdysozoa</taxon>
        <taxon>Arthropoda</taxon>
        <taxon>Hexapoda</taxon>
        <taxon>Insecta</taxon>
        <taxon>Pterygota</taxon>
        <taxon>Neoptera</taxon>
        <taxon>Endopterygota</taxon>
        <taxon>Lepidoptera</taxon>
        <taxon>Glossata</taxon>
        <taxon>Ditrysia</taxon>
        <taxon>Tineoidea</taxon>
        <taxon>Psychidae</taxon>
        <taxon>Oiketicinae</taxon>
        <taxon>Eumeta</taxon>
    </lineage>
</organism>
<reference evidence="1 2" key="1">
    <citation type="journal article" date="2019" name="Commun. Biol.">
        <title>The bagworm genome reveals a unique fibroin gene that provides high tensile strength.</title>
        <authorList>
            <person name="Kono N."/>
            <person name="Nakamura H."/>
            <person name="Ohtoshi R."/>
            <person name="Tomita M."/>
            <person name="Numata K."/>
            <person name="Arakawa K."/>
        </authorList>
    </citation>
    <scope>NUCLEOTIDE SEQUENCE [LARGE SCALE GENOMIC DNA]</scope>
</reference>
<comment type="caution">
    <text evidence="1">The sequence shown here is derived from an EMBL/GenBank/DDBJ whole genome shotgun (WGS) entry which is preliminary data.</text>
</comment>
<gene>
    <name evidence="1" type="ORF">EVAR_38049_1</name>
</gene>
<keyword evidence="2" id="KW-1185">Reference proteome</keyword>
<dbReference type="EMBL" id="BGZK01000499">
    <property type="protein sequence ID" value="GBP47285.1"/>
    <property type="molecule type" value="Genomic_DNA"/>
</dbReference>
<sequence>MFLRVQIRRSRDSLRFLWRNNMNENPLEYQMTSLIFRRRLILVLRSTSKSSQRLSLNLSTRRRQPSSYAVGRVTKWSLEMKCPTRNDDNVQARGRHTGEKPSAYGGTSIMTPWVSICLRNTPTEVLETSLPPTKRQVTVQSCPCSTRSV</sequence>
<evidence type="ECO:0000313" key="2">
    <source>
        <dbReference type="Proteomes" id="UP000299102"/>
    </source>
</evidence>
<dbReference type="Proteomes" id="UP000299102">
    <property type="component" value="Unassembled WGS sequence"/>
</dbReference>
<accession>A0A4C1WAW8</accession>
<dbReference type="AlphaFoldDB" id="A0A4C1WAW8"/>
<evidence type="ECO:0000313" key="1">
    <source>
        <dbReference type="EMBL" id="GBP47285.1"/>
    </source>
</evidence>
<protein>
    <submittedName>
        <fullName evidence="1">Uncharacterized protein</fullName>
    </submittedName>
</protein>
<proteinExistence type="predicted"/>